<dbReference type="AlphaFoldDB" id="A0A7J0DKV1"/>
<keyword evidence="4" id="KW-1185">Reference proteome</keyword>
<feature type="domain" description="Reverse transcriptase Ty1/copia-type" evidence="2">
    <location>
        <begin position="571"/>
        <end position="813"/>
    </location>
</feature>
<proteinExistence type="predicted"/>
<dbReference type="GO" id="GO:0003676">
    <property type="term" value="F:nucleic acid binding"/>
    <property type="evidence" value="ECO:0007669"/>
    <property type="project" value="InterPro"/>
</dbReference>
<dbReference type="EMBL" id="BJWL01000279">
    <property type="protein sequence ID" value="GFS37380.1"/>
    <property type="molecule type" value="Genomic_DNA"/>
</dbReference>
<dbReference type="Pfam" id="PF07727">
    <property type="entry name" value="RVT_2"/>
    <property type="match status" value="1"/>
</dbReference>
<dbReference type="Proteomes" id="UP000585474">
    <property type="component" value="Unassembled WGS sequence"/>
</dbReference>
<feature type="region of interest" description="Disordered" evidence="1">
    <location>
        <begin position="175"/>
        <end position="195"/>
    </location>
</feature>
<gene>
    <name evidence="3" type="ORF">Acr_00g0051640</name>
</gene>
<sequence length="908" mass="102532">MYLESNFAKHYELEMSIRGTKQNDKSIQEFYNEMTSYWDQLALMEPAILQTIDEYVQYREKQRLVQFLMAFRDQFEPLRGVILHRSPLPSVDGVVHELIAEKTRLKKFITCPLQLTIATRRVIGSIHVPTGVSQKFRMVFIDHLHHLGHHNSIHNRQFQQYRAFMATIQGDSTQTSTMTTTHSGLHSSSPTGISPTTRIFDSGSSHRMTPDSSILSHCVTPVSPISIATANGSPMFVVSIGSISSRDLYMSDVFYVTQKQIGTGRRVGDLYVLENLHILPSSSASCHAASSYFLNQKSSPFFLWHSRAERKHRHLLDIARSLLLSSSVPSVFWGEAVLTAVYLLNRMPTPLLSGRSPYECLYGPASLRTTPFFECLDLAVLFFSLRKTVLNLVLDVFCVFSWAIAIFTLPPKTAPIAKEDLIYLDPFPSDVPIEEYSSTFDIEDIPLPTTSPEVSDSPLPPVTSSLRSLIPPAPLVYSRRRAASPIPSSSTMAPSSDSGNPDLPTRRSPARSRHSPVKFNDFTNTYFSSSYRSFLSRIHTYFEPRSYKEACNDPHRVDAMNDELTALAKTQTWELTPLPDGKNIIGCKWVYKVKTHSDGSMERYKARLVAKGFFQEYGIDYEETFAPVAKMTAVRTLIFVAAVRQWSLYQFDVKNAFLNGYLSEEVYMRPPPGLSPLPGLLCRLRRALYGLKQSPRAWYARFQAVVLQIGFQPSVHDSALFVRHTSHGLVVLLLYVDDIIITGSDSDSAAISDVKNHLFREFEMKDLGQFRYFLGIEVASSPKGCLLSQIKYITDILHRANLTDDKPVDTPLELHAKFSATDGVLIEDPTLYRELVPDLDRIMEWQVVVRRCSYHCDMSSKELGALSSMFPLSQDQSRWNQPRGGLNKQILTNLNSSLQDTYLLGGPE</sequence>
<dbReference type="InterPro" id="IPR013103">
    <property type="entry name" value="RVT_2"/>
</dbReference>
<dbReference type="PANTHER" id="PTHR34222:SF100">
    <property type="entry name" value="CCHC-TYPE DOMAIN-CONTAINING PROTEIN"/>
    <property type="match status" value="1"/>
</dbReference>
<dbReference type="PANTHER" id="PTHR34222">
    <property type="entry name" value="GAG_PRE-INTEGRS DOMAIN-CONTAINING PROTEIN"/>
    <property type="match status" value="1"/>
</dbReference>
<accession>A0A7J0DKV1</accession>
<dbReference type="Gene3D" id="3.30.420.10">
    <property type="entry name" value="Ribonuclease H-like superfamily/Ribonuclease H"/>
    <property type="match status" value="1"/>
</dbReference>
<dbReference type="InterPro" id="IPR012337">
    <property type="entry name" value="RNaseH-like_sf"/>
</dbReference>
<evidence type="ECO:0000259" key="2">
    <source>
        <dbReference type="Pfam" id="PF07727"/>
    </source>
</evidence>
<dbReference type="SUPFAM" id="SSF56672">
    <property type="entry name" value="DNA/RNA polymerases"/>
    <property type="match status" value="1"/>
</dbReference>
<evidence type="ECO:0000313" key="4">
    <source>
        <dbReference type="Proteomes" id="UP000585474"/>
    </source>
</evidence>
<feature type="compositionally biased region" description="Low complexity" evidence="1">
    <location>
        <begin position="484"/>
        <end position="498"/>
    </location>
</feature>
<dbReference type="InterPro" id="IPR036397">
    <property type="entry name" value="RNaseH_sf"/>
</dbReference>
<protein>
    <recommendedName>
        <fullName evidence="2">Reverse transcriptase Ty1/copia-type domain-containing protein</fullName>
    </recommendedName>
</protein>
<name>A0A7J0DKV1_9ERIC</name>
<dbReference type="OrthoDB" id="414945at2759"/>
<evidence type="ECO:0000256" key="1">
    <source>
        <dbReference type="SAM" id="MobiDB-lite"/>
    </source>
</evidence>
<organism evidence="3 4">
    <name type="scientific">Actinidia rufa</name>
    <dbReference type="NCBI Taxonomy" id="165716"/>
    <lineage>
        <taxon>Eukaryota</taxon>
        <taxon>Viridiplantae</taxon>
        <taxon>Streptophyta</taxon>
        <taxon>Embryophyta</taxon>
        <taxon>Tracheophyta</taxon>
        <taxon>Spermatophyta</taxon>
        <taxon>Magnoliopsida</taxon>
        <taxon>eudicotyledons</taxon>
        <taxon>Gunneridae</taxon>
        <taxon>Pentapetalae</taxon>
        <taxon>asterids</taxon>
        <taxon>Ericales</taxon>
        <taxon>Actinidiaceae</taxon>
        <taxon>Actinidia</taxon>
    </lineage>
</organism>
<feature type="region of interest" description="Disordered" evidence="1">
    <location>
        <begin position="484"/>
        <end position="516"/>
    </location>
</feature>
<evidence type="ECO:0000313" key="3">
    <source>
        <dbReference type="EMBL" id="GFS37380.1"/>
    </source>
</evidence>
<dbReference type="InterPro" id="IPR043502">
    <property type="entry name" value="DNA/RNA_pol_sf"/>
</dbReference>
<dbReference type="SUPFAM" id="SSF53098">
    <property type="entry name" value="Ribonuclease H-like"/>
    <property type="match status" value="1"/>
</dbReference>
<reference evidence="4" key="1">
    <citation type="submission" date="2019-07" db="EMBL/GenBank/DDBJ databases">
        <title>De Novo Assembly of kiwifruit Actinidia rufa.</title>
        <authorList>
            <person name="Sugita-Konishi S."/>
            <person name="Sato K."/>
            <person name="Mori E."/>
            <person name="Abe Y."/>
            <person name="Kisaki G."/>
            <person name="Hamano K."/>
            <person name="Suezawa K."/>
            <person name="Otani M."/>
            <person name="Fukuda T."/>
            <person name="Manabe T."/>
            <person name="Gomi K."/>
            <person name="Tabuchi M."/>
            <person name="Akimitsu K."/>
            <person name="Kataoka I."/>
        </authorList>
    </citation>
    <scope>NUCLEOTIDE SEQUENCE [LARGE SCALE GENOMIC DNA]</scope>
    <source>
        <strain evidence="4">cv. Fuchu</strain>
    </source>
</reference>
<feature type="region of interest" description="Disordered" evidence="1">
    <location>
        <begin position="447"/>
        <end position="466"/>
    </location>
</feature>
<feature type="compositionally biased region" description="Low complexity" evidence="1">
    <location>
        <begin position="175"/>
        <end position="191"/>
    </location>
</feature>
<comment type="caution">
    <text evidence="3">The sequence shown here is derived from an EMBL/GenBank/DDBJ whole genome shotgun (WGS) entry which is preliminary data.</text>
</comment>